<dbReference type="InterPro" id="IPR052711">
    <property type="entry name" value="Zinc_ADH-like"/>
</dbReference>
<dbReference type="AlphaFoldDB" id="A0A8H6E7K3"/>
<evidence type="ECO:0000313" key="3">
    <source>
        <dbReference type="Proteomes" id="UP000541154"/>
    </source>
</evidence>
<dbReference type="PANTHER" id="PTHR45033">
    <property type="match status" value="1"/>
</dbReference>
<dbReference type="Proteomes" id="UP000541154">
    <property type="component" value="Unassembled WGS sequence"/>
</dbReference>
<dbReference type="SUPFAM" id="SSF50129">
    <property type="entry name" value="GroES-like"/>
    <property type="match status" value="1"/>
</dbReference>
<dbReference type="GO" id="GO:0016491">
    <property type="term" value="F:oxidoreductase activity"/>
    <property type="evidence" value="ECO:0007669"/>
    <property type="project" value="InterPro"/>
</dbReference>
<evidence type="ECO:0000313" key="2">
    <source>
        <dbReference type="EMBL" id="KAF5862424.1"/>
    </source>
</evidence>
<dbReference type="InterPro" id="IPR036291">
    <property type="entry name" value="NAD(P)-bd_dom_sf"/>
</dbReference>
<dbReference type="Pfam" id="PF08240">
    <property type="entry name" value="ADH_N"/>
    <property type="match status" value="1"/>
</dbReference>
<comment type="caution">
    <text evidence="2">The sequence shown here is derived from an EMBL/GenBank/DDBJ whole genome shotgun (WGS) entry which is preliminary data.</text>
</comment>
<dbReference type="InterPro" id="IPR020843">
    <property type="entry name" value="ER"/>
</dbReference>
<dbReference type="EMBL" id="SPNV01000074">
    <property type="protein sequence ID" value="KAF5862424.1"/>
    <property type="molecule type" value="Genomic_DNA"/>
</dbReference>
<dbReference type="SMART" id="SM00829">
    <property type="entry name" value="PKS_ER"/>
    <property type="match status" value="1"/>
</dbReference>
<organism evidence="2 3">
    <name type="scientific">Petromyces alliaceus</name>
    <name type="common">Aspergillus alliaceus</name>
    <dbReference type="NCBI Taxonomy" id="209559"/>
    <lineage>
        <taxon>Eukaryota</taxon>
        <taxon>Fungi</taxon>
        <taxon>Dikarya</taxon>
        <taxon>Ascomycota</taxon>
        <taxon>Pezizomycotina</taxon>
        <taxon>Eurotiomycetes</taxon>
        <taxon>Eurotiomycetidae</taxon>
        <taxon>Eurotiales</taxon>
        <taxon>Aspergillaceae</taxon>
        <taxon>Aspergillus</taxon>
        <taxon>Aspergillus subgen. Circumdati</taxon>
    </lineage>
</organism>
<proteinExistence type="predicted"/>
<name>A0A8H6E7K3_PETAA</name>
<dbReference type="InterPro" id="IPR011032">
    <property type="entry name" value="GroES-like_sf"/>
</dbReference>
<dbReference type="Pfam" id="PF00107">
    <property type="entry name" value="ADH_zinc_N"/>
    <property type="match status" value="1"/>
</dbReference>
<dbReference type="InterPro" id="IPR013154">
    <property type="entry name" value="ADH-like_N"/>
</dbReference>
<dbReference type="InterPro" id="IPR013149">
    <property type="entry name" value="ADH-like_C"/>
</dbReference>
<accession>A0A8H6E7K3</accession>
<sequence length="724" mass="79252">MALPTFKQYFLPEKNGFDSLMLRDVLKVSPKKGEILVRIKAVSLNWRDGIIAEGTYPFPGPDALVPGSDGAGYVEEVGECVTEWKAGDRVLANFTQEHIAGRLTPRTLLTQLGGESQGLLGEYFIFPRTGVARIPDYLSYEEASCLPCAALTAWNALYGLTPIRPGQTVLLQGTGGVSTFALQIASAAGATTIVTSSSDEKLAKAKQLGATYVINYRTTPDWATEAKRITDGRGVDHIIEVGGTLTLQASFDAVAMHGVIHCIGHITNPDPLGAGKKLRGPDAAFLALDRLFQAGSQDAVYDLPSASVPDYVKTKSPFLQISDGAESNKRRYSMRFYITTLSQFLTVSDKDNSFLSDFVPMSLEFPALADALVAWSCGHLSSLDSSYHITALQARSAALRSLAESIASDEISSYETSAATGLVLLTSEVCLGDHTRWYNHLIGVKNIIMLAQAKEKSGTIPLQGPEALKQSAEGQWVLRNFAYHDIVGSVTLGKPPLLQGNYLRGITDVVDTYLGVATEILTMISDISCHDPLNLSLEFSRYHRAAYLIAANQFWTLDSKLASWQCPAWAIPSLAALAYAYRSAALIYLYRRTLRGLNTLTSCEALRPVHSVSLSQTLKCKLQDAAATVLRHVAEVPLDTLPESALLFPLFLAGGEVMDDLEIEIIRMRLNIMLEKRQFHNIRRALEVLEEVWERRRASLDSDEDPDVDWQEIVNRKSGGLLLT</sequence>
<dbReference type="InterPro" id="IPR021858">
    <property type="entry name" value="Fun_TF"/>
</dbReference>
<dbReference type="Gene3D" id="3.40.50.720">
    <property type="entry name" value="NAD(P)-binding Rossmann-like Domain"/>
    <property type="match status" value="1"/>
</dbReference>
<evidence type="ECO:0000259" key="1">
    <source>
        <dbReference type="SMART" id="SM00829"/>
    </source>
</evidence>
<protein>
    <recommendedName>
        <fullName evidence="1">Enoyl reductase (ER) domain-containing protein</fullName>
    </recommendedName>
</protein>
<dbReference type="SUPFAM" id="SSF51735">
    <property type="entry name" value="NAD(P)-binding Rossmann-fold domains"/>
    <property type="match status" value="1"/>
</dbReference>
<dbReference type="PANTHER" id="PTHR45033:SF1">
    <property type="entry name" value="OXIDOREDUCTASE (EUROFUNG)"/>
    <property type="match status" value="1"/>
</dbReference>
<gene>
    <name evidence="2" type="ORF">ETB97_011698</name>
</gene>
<dbReference type="Pfam" id="PF11951">
    <property type="entry name" value="Fungal_trans_2"/>
    <property type="match status" value="1"/>
</dbReference>
<dbReference type="Gene3D" id="3.90.180.10">
    <property type="entry name" value="Medium-chain alcohol dehydrogenases, catalytic domain"/>
    <property type="match status" value="1"/>
</dbReference>
<keyword evidence="3" id="KW-1185">Reference proteome</keyword>
<reference evidence="2 3" key="1">
    <citation type="submission" date="2019-04" db="EMBL/GenBank/DDBJ databases">
        <title>Aspergillus burnettii sp. nov., novel species from soil in southeast Queensland.</title>
        <authorList>
            <person name="Gilchrist C.L.M."/>
            <person name="Pitt J.I."/>
            <person name="Lange L."/>
            <person name="Lacey H.J."/>
            <person name="Vuong D."/>
            <person name="Midgley D.J."/>
            <person name="Greenfield P."/>
            <person name="Bradbury M."/>
            <person name="Lacey E."/>
            <person name="Busk P.K."/>
            <person name="Pilgaard B."/>
            <person name="Chooi Y.H."/>
            <person name="Piggott A.M."/>
        </authorList>
    </citation>
    <scope>NUCLEOTIDE SEQUENCE [LARGE SCALE GENOMIC DNA]</scope>
    <source>
        <strain evidence="2 3">FRR 5400</strain>
    </source>
</reference>
<dbReference type="CDD" id="cd08276">
    <property type="entry name" value="MDR7"/>
    <property type="match status" value="1"/>
</dbReference>
<feature type="domain" description="Enoyl reductase (ER)" evidence="1">
    <location>
        <begin position="16"/>
        <end position="324"/>
    </location>
</feature>